<feature type="compositionally biased region" description="Low complexity" evidence="1">
    <location>
        <begin position="611"/>
        <end position="650"/>
    </location>
</feature>
<feature type="compositionally biased region" description="Low complexity" evidence="1">
    <location>
        <begin position="729"/>
        <end position="750"/>
    </location>
</feature>
<dbReference type="OrthoDB" id="13626at10239"/>
<name>A0A192XNJ2_9BETA</name>
<feature type="compositionally biased region" description="Basic residues" evidence="1">
    <location>
        <begin position="751"/>
        <end position="760"/>
    </location>
</feature>
<keyword evidence="4" id="KW-1185">Reference proteome</keyword>
<feature type="region of interest" description="Disordered" evidence="1">
    <location>
        <begin position="118"/>
        <end position="139"/>
    </location>
</feature>
<feature type="compositionally biased region" description="Basic residues" evidence="1">
    <location>
        <begin position="895"/>
        <end position="905"/>
    </location>
</feature>
<accession>A0A192XNJ2</accession>
<dbReference type="InterPro" id="IPR005028">
    <property type="entry name" value="Herpes_IE2_3"/>
</dbReference>
<dbReference type="Pfam" id="PF03361">
    <property type="entry name" value="Herpes_IE2_3"/>
    <property type="match status" value="1"/>
</dbReference>
<dbReference type="GO" id="GO:0006355">
    <property type="term" value="P:regulation of DNA-templated transcription"/>
    <property type="evidence" value="ECO:0007669"/>
    <property type="project" value="InterPro"/>
</dbReference>
<feature type="compositionally biased region" description="Polar residues" evidence="1">
    <location>
        <begin position="814"/>
        <end position="830"/>
    </location>
</feature>
<evidence type="ECO:0000313" key="4">
    <source>
        <dbReference type="Proteomes" id="UP000202843"/>
    </source>
</evidence>
<gene>
    <name evidence="3" type="primary">U86</name>
</gene>
<feature type="region of interest" description="Disordered" evidence="1">
    <location>
        <begin position="1"/>
        <end position="35"/>
    </location>
</feature>
<feature type="region of interest" description="Disordered" evidence="1">
    <location>
        <begin position="892"/>
        <end position="913"/>
    </location>
</feature>
<reference evidence="3 4" key="1">
    <citation type="journal article" date="2016" name="J. Virol.">
        <title>Complete Unique Genome Sequence, Expression Profile, and Salivary Gland Tissue Tropism of the Herpesvirus 7 Homolog in Pigtailed Macaques.</title>
        <authorList>
            <person name="Staheli J.P."/>
            <person name="Dyen M.R."/>
            <person name="Basom R."/>
            <person name="Fitzgibbon M."/>
            <person name="Barcy S."/>
        </authorList>
    </citation>
    <scope>NUCLEOTIDE SEQUENCE [LARGE SCALE GENOMIC DNA]</scope>
</reference>
<feature type="compositionally biased region" description="Basic residues" evidence="1">
    <location>
        <begin position="718"/>
        <end position="727"/>
    </location>
</feature>
<feature type="region of interest" description="Disordered" evidence="1">
    <location>
        <begin position="449"/>
        <end position="479"/>
    </location>
</feature>
<dbReference type="GeneID" id="27912075"/>
<dbReference type="Proteomes" id="UP000202843">
    <property type="component" value="Segment"/>
</dbReference>
<organism evidence="3 4">
    <name type="scientific">macacine betaherpesvirus 9</name>
    <dbReference type="NCBI Taxonomy" id="2560568"/>
    <lineage>
        <taxon>Viruses</taxon>
        <taxon>Duplodnaviria</taxon>
        <taxon>Heunggongvirae</taxon>
        <taxon>Peploviricota</taxon>
        <taxon>Herviviricetes</taxon>
        <taxon>Herpesvirales</taxon>
        <taxon>Orthoherpesviridae</taxon>
        <taxon>Betaherpesvirinae</taxon>
        <taxon>Roseolovirus</taxon>
        <taxon>Roseolovirus macacinebeta9</taxon>
    </lineage>
</organism>
<dbReference type="RefSeq" id="YP_009253988.1">
    <property type="nucleotide sequence ID" value="NC_030200.1"/>
</dbReference>
<feature type="compositionally biased region" description="Basic residues" evidence="1">
    <location>
        <begin position="786"/>
        <end position="799"/>
    </location>
</feature>
<evidence type="ECO:0000313" key="3">
    <source>
        <dbReference type="EMBL" id="ANC96517.1"/>
    </source>
</evidence>
<evidence type="ECO:0000259" key="2">
    <source>
        <dbReference type="Pfam" id="PF03361"/>
    </source>
</evidence>
<feature type="compositionally biased region" description="Polar residues" evidence="1">
    <location>
        <begin position="761"/>
        <end position="770"/>
    </location>
</feature>
<protein>
    <submittedName>
        <fullName evidence="3">Regulatory protein IE2</fullName>
    </submittedName>
</protein>
<feature type="compositionally biased region" description="Polar residues" evidence="1">
    <location>
        <begin position="506"/>
        <end position="530"/>
    </location>
</feature>
<proteinExistence type="predicted"/>
<feature type="compositionally biased region" description="Polar residues" evidence="1">
    <location>
        <begin position="398"/>
        <end position="407"/>
    </location>
</feature>
<evidence type="ECO:0000256" key="1">
    <source>
        <dbReference type="SAM" id="MobiDB-lite"/>
    </source>
</evidence>
<feature type="compositionally biased region" description="Basic and acidic residues" evidence="1">
    <location>
        <begin position="368"/>
        <end position="382"/>
    </location>
</feature>
<feature type="region of interest" description="Disordered" evidence="1">
    <location>
        <begin position="506"/>
        <end position="552"/>
    </location>
</feature>
<feature type="region of interest" description="Disordered" evidence="1">
    <location>
        <begin position="335"/>
        <end position="408"/>
    </location>
</feature>
<dbReference type="EMBL" id="KU351741">
    <property type="protein sequence ID" value="ANC96517.1"/>
    <property type="molecule type" value="Genomic_DNA"/>
</dbReference>
<dbReference type="KEGG" id="vg:27912075"/>
<feature type="region of interest" description="Disordered" evidence="1">
    <location>
        <begin position="707"/>
        <end position="847"/>
    </location>
</feature>
<feature type="compositionally biased region" description="Polar residues" evidence="1">
    <location>
        <begin position="21"/>
        <end position="35"/>
    </location>
</feature>
<feature type="compositionally biased region" description="Polar residues" evidence="1">
    <location>
        <begin position="596"/>
        <end position="609"/>
    </location>
</feature>
<feature type="compositionally biased region" description="Basic residues" evidence="1">
    <location>
        <begin position="120"/>
        <end position="130"/>
    </location>
</feature>
<feature type="region of interest" description="Disordered" evidence="1">
    <location>
        <begin position="596"/>
        <end position="661"/>
    </location>
</feature>
<sequence>MTLSGLYNEIDDQTKSEIEPTYSNSISQNMETSKVLQDPRRAAIKVRNETNFQSNSNMDYNQFRFASELPHQGMQTFYTSSQTNTGNFNFTSLPYQPVDVSNNTEFNREMYTNQFDTSYRPHHYRGRNNRGKYDNRNFCNPNSKYQNYYGKPYHRPYNRRGRGYGKYHDFSNRNEFSFSEYGRDQSYEPYQEFRYNYKDNYQQMNSNYGFQNRDYSMAFSQIPNNIVVTDNNLYNNAEISDANTFRKTLESSNQQTVHKSAPESGILENLKKCKETKKKELNSSKDEETVSLSYIPSSNKMDIIKRIYNSDIVPLPKDSLAKNLNKDYDSKTKVKNDVIQKNTRKTKSDTSKVPLKSKNTPRQKKDRKTSSDKELEDLRKLSNLDPLLSPLPSTPNPETQQITSSRAPTKLMNFKRLLEKNEKDISASDVEFIKQSSTCTVSNFLTCSNNNLSDMGNDSERIGRPRKKKETVNSKTKNYSVREKSVDLVNSDSAITTTCNPNSVNTIVADSTSHDSVNQRARSDSSSTEEGQYKSPKNDPFSSPEQNKTHSKTNHTYIENEIPEQNNQNALIDVNTEHRLFDSLIKADFSNISTKNTNIPNAETQPHSPKSNRSSSSDSTSTSASDSSSSSSSESSSKSTSSTCSKNSASINASPPSIKIPCTDSTNFSENVLLTDHPKKVDMSEFEFRCGKDFNLYKDVESRLQLKQSNDQLYNPRFRPHLKKKRPPSSDSDSDTYSLSRSRSSSCSSSKTHKLKRCHSRSCSESSTISGHRLQRSKSRSTVSRSRSRSTSKSSKKSVLKSDTKNQHKILTYGSPSDSENSICTENGNDNQKHKIVRSRSRSSDSDILDRSLIYPKHSISSNRSWSSESVKKSKRVDIDFTCNDKNESRSFGLQKRKYKRKSTKKISSDDSDSSMQLFCKKRISGTLKSDSELSDNDLPHREYIKLQEQKQSAKYNVQRGRVPTKDFEKLFRKTFRAFEYKQIPKKPFPENKLKESVYSLCSNGCSKSGALIIYFTRSKAVAEDIKAMQKDLMIRPNITMSEPFKMNHAPPRYYDKESIKNFIELLKQGPYETWNNIDNSAHTLYTRHSDLKTIIIYAATPIDLFIASKICNNYAKKRPKEIVLRFCNITDGDHPISIYNPVSRDFLSKYMTLCKY</sequence>
<feature type="domain" description="Herpesvirus intermediate/early protein 2/3 DNA-binding" evidence="2">
    <location>
        <begin position="985"/>
        <end position="1145"/>
    </location>
</feature>